<dbReference type="Gene3D" id="1.10.10.60">
    <property type="entry name" value="Homeodomain-like"/>
    <property type="match status" value="1"/>
</dbReference>
<gene>
    <name evidence="12" type="ORF">HOLleu_37767</name>
</gene>
<dbReference type="PANTHER" id="PTHR45882">
    <property type="entry name" value="PITUITARY HOMEOBOX HOMOLOG PTX1"/>
    <property type="match status" value="1"/>
</dbReference>
<dbReference type="PIRSF" id="PIRSF000563">
    <property type="entry name" value="Homeobox_protein_Pitx/Unc30"/>
    <property type="match status" value="1"/>
</dbReference>
<dbReference type="PROSITE" id="PS00027">
    <property type="entry name" value="HOMEOBOX_1"/>
    <property type="match status" value="1"/>
</dbReference>
<dbReference type="SUPFAM" id="SSF46689">
    <property type="entry name" value="Homeodomain-like"/>
    <property type="match status" value="1"/>
</dbReference>
<dbReference type="InterPro" id="IPR016233">
    <property type="entry name" value="Homeobox_Pitx/unc30"/>
</dbReference>
<dbReference type="Proteomes" id="UP001152320">
    <property type="component" value="Chromosome 20"/>
</dbReference>
<evidence type="ECO:0000256" key="7">
    <source>
        <dbReference type="PIRNR" id="PIRNR000563"/>
    </source>
</evidence>
<evidence type="ECO:0000313" key="13">
    <source>
        <dbReference type="Proteomes" id="UP001152320"/>
    </source>
</evidence>
<dbReference type="GO" id="GO:0009653">
    <property type="term" value="P:anatomical structure morphogenesis"/>
    <property type="evidence" value="ECO:0007669"/>
    <property type="project" value="TreeGrafter"/>
</dbReference>
<evidence type="ECO:0000256" key="3">
    <source>
        <dbReference type="ARBA" id="ARBA00022473"/>
    </source>
</evidence>
<evidence type="ECO:0000256" key="2">
    <source>
        <dbReference type="ARBA" id="ARBA00006503"/>
    </source>
</evidence>
<evidence type="ECO:0000313" key="12">
    <source>
        <dbReference type="EMBL" id="KAJ8022778.1"/>
    </source>
</evidence>
<comment type="caution">
    <text evidence="12">The sequence shown here is derived from an EMBL/GenBank/DDBJ whole genome shotgun (WGS) entry which is preliminary data.</text>
</comment>
<dbReference type="GO" id="GO:0005634">
    <property type="term" value="C:nucleus"/>
    <property type="evidence" value="ECO:0007669"/>
    <property type="project" value="UniProtKB-SubCell"/>
</dbReference>
<dbReference type="CDD" id="cd00086">
    <property type="entry name" value="homeodomain"/>
    <property type="match status" value="1"/>
</dbReference>
<feature type="DNA-binding region" description="Homeobox" evidence="8">
    <location>
        <begin position="24"/>
        <end position="83"/>
    </location>
</feature>
<evidence type="ECO:0000256" key="5">
    <source>
        <dbReference type="ARBA" id="ARBA00023155"/>
    </source>
</evidence>
<evidence type="ECO:0000256" key="10">
    <source>
        <dbReference type="SAM" id="MobiDB-lite"/>
    </source>
</evidence>
<dbReference type="InterPro" id="IPR017970">
    <property type="entry name" value="Homeobox_CS"/>
</dbReference>
<feature type="compositionally biased region" description="Basic residues" evidence="10">
    <location>
        <begin position="20"/>
        <end position="29"/>
    </location>
</feature>
<dbReference type="PANTHER" id="PTHR45882:SF3">
    <property type="entry name" value="PITUITARY HOMEOBOX HOMOLOG PTX1"/>
    <property type="match status" value="1"/>
</dbReference>
<dbReference type="InterPro" id="IPR001356">
    <property type="entry name" value="HD"/>
</dbReference>
<dbReference type="FunFam" id="1.10.10.60:FF:000679">
    <property type="entry name" value="Homeobox protein aristaless"/>
    <property type="match status" value="1"/>
</dbReference>
<dbReference type="OrthoDB" id="6159439at2759"/>
<evidence type="ECO:0000256" key="1">
    <source>
        <dbReference type="ARBA" id="ARBA00004123"/>
    </source>
</evidence>
<dbReference type="AlphaFoldDB" id="A0A9Q0YHM3"/>
<dbReference type="Pfam" id="PF00046">
    <property type="entry name" value="Homeodomain"/>
    <property type="match status" value="1"/>
</dbReference>
<dbReference type="SMART" id="SM00389">
    <property type="entry name" value="HOX"/>
    <property type="match status" value="1"/>
</dbReference>
<keyword evidence="5 8" id="KW-0371">Homeobox</keyword>
<evidence type="ECO:0000256" key="4">
    <source>
        <dbReference type="ARBA" id="ARBA00023125"/>
    </source>
</evidence>
<protein>
    <recommendedName>
        <fullName evidence="7">Homeobox protein</fullName>
    </recommendedName>
</protein>
<accession>A0A9Q0YHM3</accession>
<evidence type="ECO:0000256" key="6">
    <source>
        <dbReference type="ARBA" id="ARBA00023242"/>
    </source>
</evidence>
<feature type="domain" description="Homeobox" evidence="11">
    <location>
        <begin position="22"/>
        <end position="82"/>
    </location>
</feature>
<evidence type="ECO:0000256" key="9">
    <source>
        <dbReference type="RuleBase" id="RU000682"/>
    </source>
</evidence>
<evidence type="ECO:0000259" key="11">
    <source>
        <dbReference type="PROSITE" id="PS50071"/>
    </source>
</evidence>
<dbReference type="PROSITE" id="PS50071">
    <property type="entry name" value="HOMEOBOX_2"/>
    <property type="match status" value="1"/>
</dbReference>
<dbReference type="GO" id="GO:0000981">
    <property type="term" value="F:DNA-binding transcription factor activity, RNA polymerase II-specific"/>
    <property type="evidence" value="ECO:0007669"/>
    <property type="project" value="InterPro"/>
</dbReference>
<dbReference type="InterPro" id="IPR009057">
    <property type="entry name" value="Homeodomain-like_sf"/>
</dbReference>
<keyword evidence="3 7" id="KW-0217">Developmental protein</keyword>
<name>A0A9Q0YHM3_HOLLE</name>
<comment type="similarity">
    <text evidence="2 7">Belongs to the paired homeobox family. Bicoid subfamily.</text>
</comment>
<sequence>MEQTKGDENMTSGEDTDLSKKRRGRRQRTHFTSQQLQELERHFARNRYPDMATREELAVWCNLLEPRVRIWFKNRRAKWRKKERSQLQELKNGLGAQFNGLMTPLTDDIYSSYAYNNWATMGPTHHAMPASKTLPWSIPTVSQAMCLSTPSMNGGFSHAGSAGAMIQNQSLNSLNQTGTSTYSYASAGGAYIYREPPTDGLTSLRLKAKHHSGMAGYGYPVRQPPSFQACQYAGINSTGTI</sequence>
<reference evidence="12" key="1">
    <citation type="submission" date="2021-10" db="EMBL/GenBank/DDBJ databases">
        <title>Tropical sea cucumber genome reveals ecological adaptation and Cuvierian tubules defense mechanism.</title>
        <authorList>
            <person name="Chen T."/>
        </authorList>
    </citation>
    <scope>NUCLEOTIDE SEQUENCE</scope>
    <source>
        <strain evidence="12">Nanhai2018</strain>
        <tissue evidence="12">Muscle</tissue>
    </source>
</reference>
<keyword evidence="13" id="KW-1185">Reference proteome</keyword>
<keyword evidence="6 7" id="KW-0539">Nucleus</keyword>
<proteinExistence type="inferred from homology"/>
<evidence type="ECO:0000256" key="8">
    <source>
        <dbReference type="PROSITE-ProRule" id="PRU00108"/>
    </source>
</evidence>
<dbReference type="GO" id="GO:0000978">
    <property type="term" value="F:RNA polymerase II cis-regulatory region sequence-specific DNA binding"/>
    <property type="evidence" value="ECO:0007669"/>
    <property type="project" value="TreeGrafter"/>
</dbReference>
<keyword evidence="4 7" id="KW-0238">DNA-binding</keyword>
<comment type="subcellular location">
    <subcellularLocation>
        <location evidence="1 7 8 9">Nucleus</location>
    </subcellularLocation>
</comment>
<dbReference type="EMBL" id="JAIZAY010000020">
    <property type="protein sequence ID" value="KAJ8022778.1"/>
    <property type="molecule type" value="Genomic_DNA"/>
</dbReference>
<feature type="region of interest" description="Disordered" evidence="10">
    <location>
        <begin position="1"/>
        <end position="35"/>
    </location>
</feature>
<organism evidence="12 13">
    <name type="scientific">Holothuria leucospilota</name>
    <name type="common">Black long sea cucumber</name>
    <name type="synonym">Mertensiothuria leucospilota</name>
    <dbReference type="NCBI Taxonomy" id="206669"/>
    <lineage>
        <taxon>Eukaryota</taxon>
        <taxon>Metazoa</taxon>
        <taxon>Echinodermata</taxon>
        <taxon>Eleutherozoa</taxon>
        <taxon>Echinozoa</taxon>
        <taxon>Holothuroidea</taxon>
        <taxon>Aspidochirotacea</taxon>
        <taxon>Aspidochirotida</taxon>
        <taxon>Holothuriidae</taxon>
        <taxon>Holothuria</taxon>
    </lineage>
</organism>